<dbReference type="InterPro" id="IPR016047">
    <property type="entry name" value="M23ase_b-sheet_dom"/>
</dbReference>
<dbReference type="PANTHER" id="PTHR21666:SF289">
    <property type="entry name" value="L-ALA--D-GLU ENDOPEPTIDASE"/>
    <property type="match status" value="1"/>
</dbReference>
<evidence type="ECO:0000259" key="6">
    <source>
        <dbReference type="Pfam" id="PF24568"/>
    </source>
</evidence>
<dbReference type="SUPFAM" id="SSF57997">
    <property type="entry name" value="Tropomyosin"/>
    <property type="match status" value="1"/>
</dbReference>
<keyword evidence="8" id="KW-1185">Reference proteome</keyword>
<feature type="chain" id="PRO_5005550790" evidence="4">
    <location>
        <begin position="23"/>
        <end position="404"/>
    </location>
</feature>
<dbReference type="STRING" id="1503.CLPU_4c02090"/>
<dbReference type="EMBL" id="LGSS01000004">
    <property type="protein sequence ID" value="KNF09163.1"/>
    <property type="molecule type" value="Genomic_DNA"/>
</dbReference>
<dbReference type="InterPro" id="IPR011055">
    <property type="entry name" value="Dup_hybrid_motif"/>
</dbReference>
<protein>
    <submittedName>
        <fullName evidence="7">Peptidase, M23 family</fullName>
    </submittedName>
</protein>
<dbReference type="AlphaFoldDB" id="A0A0L0WCG8"/>
<evidence type="ECO:0000256" key="2">
    <source>
        <dbReference type="SAM" id="Coils"/>
    </source>
</evidence>
<comment type="caution">
    <text evidence="7">The sequence shown here is derived from an EMBL/GenBank/DDBJ whole genome shotgun (WGS) entry which is preliminary data.</text>
</comment>
<dbReference type="RefSeq" id="WP_050354733.1">
    <property type="nucleotide sequence ID" value="NZ_LGSS01000004.1"/>
</dbReference>
<organism evidence="7 8">
    <name type="scientific">Gottschalkia purinilytica</name>
    <name type="common">Clostridium purinilyticum</name>
    <dbReference type="NCBI Taxonomy" id="1503"/>
    <lineage>
        <taxon>Bacteria</taxon>
        <taxon>Bacillati</taxon>
        <taxon>Bacillota</taxon>
        <taxon>Tissierellia</taxon>
        <taxon>Tissierellales</taxon>
        <taxon>Gottschalkiaceae</taxon>
        <taxon>Gottschalkia</taxon>
    </lineage>
</organism>
<evidence type="ECO:0000256" key="4">
    <source>
        <dbReference type="SAM" id="SignalP"/>
    </source>
</evidence>
<feature type="domain" description="Peptidoglycan hydrolase PcsB coiled-coil" evidence="6">
    <location>
        <begin position="96"/>
        <end position="168"/>
    </location>
</feature>
<keyword evidence="2" id="KW-0175">Coiled coil</keyword>
<dbReference type="Proteomes" id="UP000037267">
    <property type="component" value="Unassembled WGS sequence"/>
</dbReference>
<keyword evidence="1 4" id="KW-0732">Signal</keyword>
<proteinExistence type="predicted"/>
<feature type="domain" description="M23ase beta-sheet core" evidence="5">
    <location>
        <begin position="304"/>
        <end position="399"/>
    </location>
</feature>
<evidence type="ECO:0000313" key="7">
    <source>
        <dbReference type="EMBL" id="KNF09163.1"/>
    </source>
</evidence>
<name>A0A0L0WCG8_GOTPU</name>
<evidence type="ECO:0000313" key="8">
    <source>
        <dbReference type="Proteomes" id="UP000037267"/>
    </source>
</evidence>
<dbReference type="SUPFAM" id="SSF51261">
    <property type="entry name" value="Duplicated hybrid motif"/>
    <property type="match status" value="1"/>
</dbReference>
<sequence>MKKKIVCSVIALTLCANGLAYASGIKDNKGKLKDTNSKIGTIKEKIDQNKKQSSNLSREIQSLDSQVTQTSNELGQVEEQLSKLNEEINTTKIELQQSEKKLEEKKDTFNSRVRVMYKNGNVGYLEVLLGSKDITEFFTRLDMVKSIAGHDNKLIKEIKEERQKIQDKKKTLETQQSNVVIAKKKIEVKKNELVIATRAKEKLMRSIEQDTAEMERQYDKLNETAEQLTSQIQKMEQALDAKKYSNSNRSSSNTVHSGGGSTAESKQVDPGSVSSSGMVWPVPGRSSISSPYGYRNHPVYGKTKFHSGIDIPAPTGTNIVAADDGTVLTAGNMGAYGNTVVISHGNGKSTLYAHNSSLVVSAGQKVSRGQVIAKAGSSGVATGPHCHFEVRINGSHTNPLPYVR</sequence>
<dbReference type="CDD" id="cd12797">
    <property type="entry name" value="M23_peptidase"/>
    <property type="match status" value="1"/>
</dbReference>
<feature type="signal peptide" evidence="4">
    <location>
        <begin position="1"/>
        <end position="22"/>
    </location>
</feature>
<dbReference type="Gene3D" id="6.10.250.3150">
    <property type="match status" value="1"/>
</dbReference>
<feature type="region of interest" description="Disordered" evidence="3">
    <location>
        <begin position="240"/>
        <end position="280"/>
    </location>
</feature>
<accession>A0A0L0WCG8</accession>
<dbReference type="InterPro" id="IPR050570">
    <property type="entry name" value="Cell_wall_metabolism_enzyme"/>
</dbReference>
<dbReference type="Pfam" id="PF24568">
    <property type="entry name" value="CC_PcsB"/>
    <property type="match status" value="1"/>
</dbReference>
<dbReference type="GO" id="GO:0004222">
    <property type="term" value="F:metalloendopeptidase activity"/>
    <property type="evidence" value="ECO:0007669"/>
    <property type="project" value="TreeGrafter"/>
</dbReference>
<feature type="coiled-coil region" evidence="2">
    <location>
        <begin position="46"/>
        <end position="112"/>
    </location>
</feature>
<dbReference type="InterPro" id="IPR057309">
    <property type="entry name" value="PcsB_CC"/>
</dbReference>
<evidence type="ECO:0000256" key="1">
    <source>
        <dbReference type="ARBA" id="ARBA00022729"/>
    </source>
</evidence>
<evidence type="ECO:0000256" key="3">
    <source>
        <dbReference type="SAM" id="MobiDB-lite"/>
    </source>
</evidence>
<dbReference type="OrthoDB" id="9809488at2"/>
<dbReference type="Pfam" id="PF01551">
    <property type="entry name" value="Peptidase_M23"/>
    <property type="match status" value="1"/>
</dbReference>
<evidence type="ECO:0000259" key="5">
    <source>
        <dbReference type="Pfam" id="PF01551"/>
    </source>
</evidence>
<dbReference type="PANTHER" id="PTHR21666">
    <property type="entry name" value="PEPTIDASE-RELATED"/>
    <property type="match status" value="1"/>
</dbReference>
<dbReference type="Gene3D" id="2.70.70.10">
    <property type="entry name" value="Glucose Permease (Domain IIA)"/>
    <property type="match status" value="1"/>
</dbReference>
<gene>
    <name evidence="7" type="ORF">CLPU_4c02090</name>
</gene>
<reference evidence="8" key="1">
    <citation type="submission" date="2015-07" db="EMBL/GenBank/DDBJ databases">
        <title>Draft genome sequence of the purine-degrading Gottschalkia purinilyticum DSM 1384 (formerly Clostridium purinilyticum).</title>
        <authorList>
            <person name="Poehlein A."/>
            <person name="Schiel-Bengelsdorf B."/>
            <person name="Bengelsdorf F.R."/>
            <person name="Daniel R."/>
            <person name="Duerre P."/>
        </authorList>
    </citation>
    <scope>NUCLEOTIDE SEQUENCE [LARGE SCALE GENOMIC DNA]</scope>
    <source>
        <strain evidence="8">DSM 1384</strain>
    </source>
</reference>